<evidence type="ECO:0000313" key="3">
    <source>
        <dbReference type="Proteomes" id="UP000284531"/>
    </source>
</evidence>
<gene>
    <name evidence="2" type="ORF">BXY64_1877</name>
</gene>
<comment type="caution">
    <text evidence="2">The sequence shown here is derived from an EMBL/GenBank/DDBJ whole genome shotgun (WGS) entry which is preliminary data.</text>
</comment>
<keyword evidence="3" id="KW-1185">Reference proteome</keyword>
<sequence length="1387" mass="158535">MKQKIIFTCLPHRIEEEKLRFSVQVSLRLENASSTTLVSFPDMENWPEKLKNSSFQLRLKNGKEYDIDLNSSVMDEDLWGKLMHNDIRVDGFQQEDLTHSRIHSYPIKHVQTFVLDTYKRLGVQNPDRLIDPKDLSDPKSLGQISKFKKRDTPKSPESNTTAAGRRVVKESDFLDVDESTSKRLEELRRKNGFVPFQQQANPKMDFAQFRDFHKTDRPTRYEPLAKIKKPEFEFHDILAVVSTYPQIQRKLGVVLDFSMDIPNGFPADHSMRLIIQNIDFTTDTEVLVPLTAYRYTEKGFYAKSKEGSDVNLGFVKINTDKFTAFQIDADGVAMKVNQMVDNKIQEEVKLKIVELDLGKSKRFKNGVIPADEPEKEGLPSLRSAGIGIARNGMGQHLNARFVKAKQLQAKIIDSSKMDDSLQLILSDEKLYAEDLVQGYRMDVAYSTEPEKWLSLHMRKESYSYFDSGNVEEFIDDIKTDEGFIQTAAAEDTENANELFVGENMIRWEGWSLSVPKPGFAINEAEDDNVDPSKQVDYVNKSKNVEVKKYQFDTTREFRLHTKTKTVKGTLPRLRFGKDYMLRVRTVDLAGNSVPLDSQPEKVSEAVIRGFRYYRYDALMNPVLLLGSELKDGEALEELVVRSNYNMSTEEFQKRYGNVDSSENTEATRHFLPPRNSQLIAEQHAKFDKAFGNNPEVAKALYELISSKEVQLEKGKNGKEKVYKGDQVDLIYLPDPAAAGLALFLADGYDDTHSQTFEPRLFSFFGNDELSPNNTHINLSDDEWFKAKSLRVQLVEGNTAFNWNASARVLIVSLPKGERIKLRFSTFWKEKDMEELSGMWQLLQEDNPGNITKLKELAKTGRHWMISPAREIELTHAVQQPVDAPQIEIINPDKNYGNTHAWLHTRFSVHGFSTHKVEYKARWKDRRDDPRAVEPDWVDHSDSVEEIDIQYHDKTVDKGSLPEKKDPSKQIAIQGQANQVKPQLKVSLASEFSGALKHKFGDTKHRYVDYHPEATTRYAEHFDKLIKSEGLEITRDGERFEKVNILSSDRPKLPFVDYVIPTFEWRKTKTAMVMRQHRLGGGLRVYLKRPWFSTGEDEMLAVVLPGSDPSKISQTIAALGTPGFNTMFTHWAQDPIRPSKPGSMNYPGINDFRHNPSIDKGLVYPGKENVKVNAICYPVAFDKERKLWYADFALNHGKMYFPFVKLALARYQEHSVRKAGRDVCLSSIVMADYIQLVPERIATLTFKKDNMNSRFTLQVEGVISNALDRNGSTGNYLDISFLDPELVQPVYGSVSDGRNEESLEDEGVRIAISGSVVKNNYFTIVREFKLSRKYKDQPLQVIVQEFEGAPPVSRNIRSIASGVNEENQARLVYADVFKINAPNKSIDN</sequence>
<evidence type="ECO:0000313" key="2">
    <source>
        <dbReference type="EMBL" id="RKE04846.1"/>
    </source>
</evidence>
<proteinExistence type="predicted"/>
<evidence type="ECO:0000256" key="1">
    <source>
        <dbReference type="SAM" id="MobiDB-lite"/>
    </source>
</evidence>
<name>A0A419XB16_9BACT</name>
<dbReference type="EMBL" id="RAPQ01000008">
    <property type="protein sequence ID" value="RKE04846.1"/>
    <property type="molecule type" value="Genomic_DNA"/>
</dbReference>
<dbReference type="RefSeq" id="WP_120239587.1">
    <property type="nucleotide sequence ID" value="NZ_RAPQ01000008.1"/>
</dbReference>
<dbReference type="Proteomes" id="UP000284531">
    <property type="component" value="Unassembled WGS sequence"/>
</dbReference>
<feature type="region of interest" description="Disordered" evidence="1">
    <location>
        <begin position="127"/>
        <end position="164"/>
    </location>
</feature>
<accession>A0A419XB16</accession>
<protein>
    <submittedName>
        <fullName evidence="2">Uncharacterized protein</fullName>
    </submittedName>
</protein>
<feature type="compositionally biased region" description="Basic and acidic residues" evidence="1">
    <location>
        <begin position="128"/>
        <end position="137"/>
    </location>
</feature>
<dbReference type="OrthoDB" id="9148571at2"/>
<reference evidence="2 3" key="1">
    <citation type="submission" date="2018-09" db="EMBL/GenBank/DDBJ databases">
        <title>Genomic Encyclopedia of Archaeal and Bacterial Type Strains, Phase II (KMG-II): from individual species to whole genera.</title>
        <authorList>
            <person name="Goeker M."/>
        </authorList>
    </citation>
    <scope>NUCLEOTIDE SEQUENCE [LARGE SCALE GENOMIC DNA]</scope>
    <source>
        <strain evidence="2 3">DSM 21950</strain>
    </source>
</reference>
<organism evidence="2 3">
    <name type="scientific">Marinifilum flexuosum</name>
    <dbReference type="NCBI Taxonomy" id="1117708"/>
    <lineage>
        <taxon>Bacteria</taxon>
        <taxon>Pseudomonadati</taxon>
        <taxon>Bacteroidota</taxon>
        <taxon>Bacteroidia</taxon>
        <taxon>Marinilabiliales</taxon>
        <taxon>Marinifilaceae</taxon>
    </lineage>
</organism>